<accession>A0AAN6WBP9</accession>
<evidence type="ECO:0000256" key="7">
    <source>
        <dbReference type="SAM" id="MobiDB-lite"/>
    </source>
</evidence>
<reference evidence="9" key="1">
    <citation type="journal article" date="2023" name="Mol. Phylogenet. Evol.">
        <title>Genome-scale phylogeny and comparative genomics of the fungal order Sordariales.</title>
        <authorList>
            <person name="Hensen N."/>
            <person name="Bonometti L."/>
            <person name="Westerberg I."/>
            <person name="Brannstrom I.O."/>
            <person name="Guillou S."/>
            <person name="Cros-Aarteil S."/>
            <person name="Calhoun S."/>
            <person name="Haridas S."/>
            <person name="Kuo A."/>
            <person name="Mondo S."/>
            <person name="Pangilinan J."/>
            <person name="Riley R."/>
            <person name="LaButti K."/>
            <person name="Andreopoulos B."/>
            <person name="Lipzen A."/>
            <person name="Chen C."/>
            <person name="Yan M."/>
            <person name="Daum C."/>
            <person name="Ng V."/>
            <person name="Clum A."/>
            <person name="Steindorff A."/>
            <person name="Ohm R.A."/>
            <person name="Martin F."/>
            <person name="Silar P."/>
            <person name="Natvig D.O."/>
            <person name="Lalanne C."/>
            <person name="Gautier V."/>
            <person name="Ament-Velasquez S.L."/>
            <person name="Kruys A."/>
            <person name="Hutchinson M.I."/>
            <person name="Powell A.J."/>
            <person name="Barry K."/>
            <person name="Miller A.N."/>
            <person name="Grigoriev I.V."/>
            <person name="Debuchy R."/>
            <person name="Gladieux P."/>
            <person name="Hiltunen Thoren M."/>
            <person name="Johannesson H."/>
        </authorList>
    </citation>
    <scope>NUCLEOTIDE SEQUENCE</scope>
    <source>
        <strain evidence="9">CBS 892.96</strain>
    </source>
</reference>
<feature type="region of interest" description="Disordered" evidence="7">
    <location>
        <begin position="83"/>
        <end position="140"/>
    </location>
</feature>
<dbReference type="GO" id="GO:0000981">
    <property type="term" value="F:DNA-binding transcription factor activity, RNA polymerase II-specific"/>
    <property type="evidence" value="ECO:0007669"/>
    <property type="project" value="InterPro"/>
</dbReference>
<evidence type="ECO:0000256" key="1">
    <source>
        <dbReference type="ARBA" id="ARBA00004123"/>
    </source>
</evidence>
<feature type="compositionally biased region" description="Polar residues" evidence="7">
    <location>
        <begin position="611"/>
        <end position="625"/>
    </location>
</feature>
<dbReference type="AlphaFoldDB" id="A0AAN6WBP9"/>
<dbReference type="PROSITE" id="PS50048">
    <property type="entry name" value="ZN2_CY6_FUNGAL_2"/>
    <property type="match status" value="1"/>
</dbReference>
<evidence type="ECO:0000256" key="2">
    <source>
        <dbReference type="ARBA" id="ARBA00022833"/>
    </source>
</evidence>
<keyword evidence="10" id="KW-1185">Reference proteome</keyword>
<dbReference type="GO" id="GO:0000976">
    <property type="term" value="F:transcription cis-regulatory region binding"/>
    <property type="evidence" value="ECO:0007669"/>
    <property type="project" value="TreeGrafter"/>
</dbReference>
<dbReference type="Pfam" id="PF00172">
    <property type="entry name" value="Zn_clus"/>
    <property type="match status" value="1"/>
</dbReference>
<feature type="compositionally biased region" description="Basic and acidic residues" evidence="7">
    <location>
        <begin position="19"/>
        <end position="30"/>
    </location>
</feature>
<feature type="domain" description="Zn(2)-C6 fungal-type" evidence="8">
    <location>
        <begin position="226"/>
        <end position="254"/>
    </location>
</feature>
<comment type="caution">
    <text evidence="9">The sequence shown here is derived from an EMBL/GenBank/DDBJ whole genome shotgun (WGS) entry which is preliminary data.</text>
</comment>
<evidence type="ECO:0000256" key="5">
    <source>
        <dbReference type="ARBA" id="ARBA00023163"/>
    </source>
</evidence>
<dbReference type="InterPro" id="IPR001138">
    <property type="entry name" value="Zn2Cys6_DnaBD"/>
</dbReference>
<feature type="compositionally biased region" description="Low complexity" evidence="7">
    <location>
        <begin position="83"/>
        <end position="111"/>
    </location>
</feature>
<keyword evidence="5" id="KW-0804">Transcription</keyword>
<dbReference type="Gene3D" id="4.10.240.10">
    <property type="entry name" value="Zn(2)-C6 fungal-type DNA-binding domain"/>
    <property type="match status" value="1"/>
</dbReference>
<sequence>MSRPLPVVSSDGNLPWSDSHSHNMDSDEIPHVGLPSPWLDSLPTGSNSLSTSSSTLSFARTGQLSPQLSPISTGMAMSCGGSSCLASPSLSPPTAAMNTHSLSSSASTESSWTLNYSGSGSDEGHEHEQLPRGAMSHHHDIHHEHMSWEQDDSDDLLTAPKLEPLDDDGFCMDDLREAPATPIGGVAHALGLDQPKPKRPRGRPRKHPLTPNLTANKVTKGRTKTGCLTCRKRKKKCDEAKPRCMNCEKNAVVCEGYPEKQIWKSGKERAEEERLKSHSVMSITMQPIFHGLETVEDMIFWKHYNEHLSAVLTVEGEHKNAFKDMMVPIAVKHQGLMHSILSLASKHMDFDTPYGAIILRNNPSTSLDLIRERSIFHHDQARQKFFEDVEFSKGKPCTDDEVLVSARYGQMLCFLLEALAEGNPRGEHRVHLSAYRSLIASSPPGDSAFLSFIAEFFQYHIFADELIHSADRSAGYRSMSDAQELPPVPNIHPPRLLGVADGLLEHIIPIAAIRSSIRRNMAAHEPVIVDYMSLYRAAEIDAAIREWAPHLPRGDNRGNVGLLYKHMMQIYLIRTILPPVTSSPTPTTASVSSFSHLHSSPSMSGRPTSSVVNTPPQSASTSCASSPKLGASHSSVCESAGHPGKRAIAPTVSPIRRNSGNVATAHRASSSAETRSDSPPPIRQPVSHDHRITRAVEESLDILDTFKPSDPSQTLLLLPCFVIGTVCFKPRQQERIRAAIKSVRGYTGLRNADRVVEVLEEVWRLMEMGEWARVWDWGRVAKDMRLDFIPA</sequence>
<feature type="compositionally biased region" description="Low complexity" evidence="7">
    <location>
        <begin position="581"/>
        <end position="610"/>
    </location>
</feature>
<proteinExistence type="predicted"/>
<evidence type="ECO:0000313" key="9">
    <source>
        <dbReference type="EMBL" id="KAK4178565.1"/>
    </source>
</evidence>
<dbReference type="EMBL" id="MU866135">
    <property type="protein sequence ID" value="KAK4178565.1"/>
    <property type="molecule type" value="Genomic_DNA"/>
</dbReference>
<evidence type="ECO:0000256" key="4">
    <source>
        <dbReference type="ARBA" id="ARBA00023125"/>
    </source>
</evidence>
<feature type="region of interest" description="Disordered" evidence="7">
    <location>
        <begin position="1"/>
        <end position="38"/>
    </location>
</feature>
<dbReference type="InterPro" id="IPR021858">
    <property type="entry name" value="Fun_TF"/>
</dbReference>
<comment type="subcellular location">
    <subcellularLocation>
        <location evidence="1">Nucleus</location>
    </subcellularLocation>
</comment>
<name>A0AAN6WBP9_9PEZI</name>
<dbReference type="SMART" id="SM00066">
    <property type="entry name" value="GAL4"/>
    <property type="match status" value="1"/>
</dbReference>
<feature type="compositionally biased region" description="Polar residues" evidence="7">
    <location>
        <begin position="656"/>
        <end position="673"/>
    </location>
</feature>
<evidence type="ECO:0000259" key="8">
    <source>
        <dbReference type="PROSITE" id="PS50048"/>
    </source>
</evidence>
<keyword evidence="4" id="KW-0238">DNA-binding</keyword>
<feature type="region of interest" description="Disordered" evidence="7">
    <location>
        <begin position="186"/>
        <end position="216"/>
    </location>
</feature>
<evidence type="ECO:0000256" key="6">
    <source>
        <dbReference type="ARBA" id="ARBA00023242"/>
    </source>
</evidence>
<dbReference type="PROSITE" id="PS00463">
    <property type="entry name" value="ZN2_CY6_FUNGAL_1"/>
    <property type="match status" value="1"/>
</dbReference>
<feature type="region of interest" description="Disordered" evidence="7">
    <location>
        <begin position="581"/>
        <end position="689"/>
    </location>
</feature>
<protein>
    <recommendedName>
        <fullName evidence="8">Zn(2)-C6 fungal-type domain-containing protein</fullName>
    </recommendedName>
</protein>
<dbReference type="Pfam" id="PF11951">
    <property type="entry name" value="Fungal_trans_2"/>
    <property type="match status" value="2"/>
</dbReference>
<dbReference type="SUPFAM" id="SSF57701">
    <property type="entry name" value="Zn2/Cys6 DNA-binding domain"/>
    <property type="match status" value="1"/>
</dbReference>
<dbReference type="PANTHER" id="PTHR37534:SF38">
    <property type="entry name" value="ZN(2)-C6 FUNGAL-TYPE DOMAIN-CONTAINING PROTEIN"/>
    <property type="match status" value="1"/>
</dbReference>
<dbReference type="GO" id="GO:0008270">
    <property type="term" value="F:zinc ion binding"/>
    <property type="evidence" value="ECO:0007669"/>
    <property type="project" value="InterPro"/>
</dbReference>
<keyword evidence="6" id="KW-0539">Nucleus</keyword>
<keyword evidence="2" id="KW-0862">Zinc</keyword>
<reference evidence="9" key="2">
    <citation type="submission" date="2023-05" db="EMBL/GenBank/DDBJ databases">
        <authorList>
            <consortium name="Lawrence Berkeley National Laboratory"/>
            <person name="Steindorff A."/>
            <person name="Hensen N."/>
            <person name="Bonometti L."/>
            <person name="Westerberg I."/>
            <person name="Brannstrom I.O."/>
            <person name="Guillou S."/>
            <person name="Cros-Aarteil S."/>
            <person name="Calhoun S."/>
            <person name="Haridas S."/>
            <person name="Kuo A."/>
            <person name="Mondo S."/>
            <person name="Pangilinan J."/>
            <person name="Riley R."/>
            <person name="Labutti K."/>
            <person name="Andreopoulos B."/>
            <person name="Lipzen A."/>
            <person name="Chen C."/>
            <person name="Yanf M."/>
            <person name="Daum C."/>
            <person name="Ng V."/>
            <person name="Clum A."/>
            <person name="Ohm R."/>
            <person name="Martin F."/>
            <person name="Silar P."/>
            <person name="Natvig D."/>
            <person name="Lalanne C."/>
            <person name="Gautier V."/>
            <person name="Ament-Velasquez S.L."/>
            <person name="Kruys A."/>
            <person name="Hutchinson M.I."/>
            <person name="Powell A.J."/>
            <person name="Barry K."/>
            <person name="Miller A.N."/>
            <person name="Grigoriev I.V."/>
            <person name="Debuchy R."/>
            <person name="Gladieux P."/>
            <person name="Thoren M.H."/>
            <person name="Johannesson H."/>
        </authorList>
    </citation>
    <scope>NUCLEOTIDE SEQUENCE</scope>
    <source>
        <strain evidence="9">CBS 892.96</strain>
    </source>
</reference>
<organism evidence="9 10">
    <name type="scientific">Triangularia setosa</name>
    <dbReference type="NCBI Taxonomy" id="2587417"/>
    <lineage>
        <taxon>Eukaryota</taxon>
        <taxon>Fungi</taxon>
        <taxon>Dikarya</taxon>
        <taxon>Ascomycota</taxon>
        <taxon>Pezizomycotina</taxon>
        <taxon>Sordariomycetes</taxon>
        <taxon>Sordariomycetidae</taxon>
        <taxon>Sordariales</taxon>
        <taxon>Podosporaceae</taxon>
        <taxon>Triangularia</taxon>
    </lineage>
</organism>
<dbReference type="InterPro" id="IPR036864">
    <property type="entry name" value="Zn2-C6_fun-type_DNA-bd_sf"/>
</dbReference>
<dbReference type="PANTHER" id="PTHR37534">
    <property type="entry name" value="TRANSCRIPTIONAL ACTIVATOR PROTEIN UGA3"/>
    <property type="match status" value="1"/>
</dbReference>
<gene>
    <name evidence="9" type="ORF">QBC36DRAFT_234038</name>
</gene>
<dbReference type="GO" id="GO:0045944">
    <property type="term" value="P:positive regulation of transcription by RNA polymerase II"/>
    <property type="evidence" value="ECO:0007669"/>
    <property type="project" value="TreeGrafter"/>
</dbReference>
<dbReference type="CDD" id="cd00067">
    <property type="entry name" value="GAL4"/>
    <property type="match status" value="1"/>
</dbReference>
<dbReference type="GO" id="GO:0005634">
    <property type="term" value="C:nucleus"/>
    <property type="evidence" value="ECO:0007669"/>
    <property type="project" value="UniProtKB-SubCell"/>
</dbReference>
<dbReference type="Proteomes" id="UP001302321">
    <property type="component" value="Unassembled WGS sequence"/>
</dbReference>
<evidence type="ECO:0000256" key="3">
    <source>
        <dbReference type="ARBA" id="ARBA00023015"/>
    </source>
</evidence>
<evidence type="ECO:0000313" key="10">
    <source>
        <dbReference type="Proteomes" id="UP001302321"/>
    </source>
</evidence>
<keyword evidence="3" id="KW-0805">Transcription regulation</keyword>
<feature type="compositionally biased region" description="Basic residues" evidence="7">
    <location>
        <begin position="197"/>
        <end position="208"/>
    </location>
</feature>